<evidence type="ECO:0000256" key="1">
    <source>
        <dbReference type="SAM" id="MobiDB-lite"/>
    </source>
</evidence>
<organism evidence="3 4">
    <name type="scientific">Paenibacillus campinasensis</name>
    <dbReference type="NCBI Taxonomy" id="66347"/>
    <lineage>
        <taxon>Bacteria</taxon>
        <taxon>Bacillati</taxon>
        <taxon>Bacillota</taxon>
        <taxon>Bacilli</taxon>
        <taxon>Bacillales</taxon>
        <taxon>Paenibacillaceae</taxon>
        <taxon>Paenibacillus</taxon>
    </lineage>
</organism>
<feature type="region of interest" description="Disordered" evidence="1">
    <location>
        <begin position="238"/>
        <end position="421"/>
    </location>
</feature>
<dbReference type="InterPro" id="IPR018392">
    <property type="entry name" value="LysM"/>
</dbReference>
<dbReference type="PROSITE" id="PS51782">
    <property type="entry name" value="LYSM"/>
    <property type="match status" value="1"/>
</dbReference>
<dbReference type="AlphaFoldDB" id="A0A268EG04"/>
<feature type="compositionally biased region" description="Acidic residues" evidence="1">
    <location>
        <begin position="400"/>
        <end position="417"/>
    </location>
</feature>
<accession>A0A268EG04</accession>
<dbReference type="Pfam" id="PF01476">
    <property type="entry name" value="LysM"/>
    <property type="match status" value="1"/>
</dbReference>
<dbReference type="SUPFAM" id="SSF54106">
    <property type="entry name" value="LysM domain"/>
    <property type="match status" value="1"/>
</dbReference>
<feature type="domain" description="LysM" evidence="2">
    <location>
        <begin position="445"/>
        <end position="488"/>
    </location>
</feature>
<evidence type="ECO:0000313" key="4">
    <source>
        <dbReference type="Proteomes" id="UP000215596"/>
    </source>
</evidence>
<evidence type="ECO:0000313" key="3">
    <source>
        <dbReference type="EMBL" id="PAD72052.1"/>
    </source>
</evidence>
<dbReference type="Proteomes" id="UP000215596">
    <property type="component" value="Unassembled WGS sequence"/>
</dbReference>
<dbReference type="InterPro" id="IPR048862">
    <property type="entry name" value="SPOCS_spoVID_N"/>
</dbReference>
<dbReference type="SMART" id="SM00257">
    <property type="entry name" value="LysM"/>
    <property type="match status" value="1"/>
</dbReference>
<dbReference type="InterPro" id="IPR036779">
    <property type="entry name" value="LysM_dom_sf"/>
</dbReference>
<name>A0A268EG04_9BACL</name>
<sequence length="490" mass="54272">MFDQSYGLRFDIYERINLAEDLPGIDELEEAELIPHIQVISQQDQATLRGHLLLAGLYKGDSEAGETEPLEHWIPVEITVPLNRVSSLDDIAVEIENFDVDLLSKRSLNITGVLSLKGIQAAAKQTREASWSGEEFTVVHAPDQAEQEAAETYLKLSQFDSEPGSSSAASQPEAGHGEPIHDRVIEAEPAGENRTDQYLASWAEYERQIRLQAEQEGQQIQAGSGGIPAWPEVDQSFEQAAQAQAAQEEEASRAEPFGEAAQPTEAFAQNFGDAAEPALHKEGAAEPEAEPSFPSVWQFERGAQPEQAPEEQASVFPGLTDRQPESDQLPVLESSQAEVNQSLEAYSADNSAPEASSIQEEEVQARPEPKVAFTTKTSDKPSGENLGFSSLLQSSRTVQDQDEALAREEEEMVEETAETSAAEDVQWKSLFLGSRQEESPFRKVRMCIVQREETLELIAERYQLTPRELLLYNRMSEQTIEEGQVLYIPQ</sequence>
<feature type="compositionally biased region" description="Polar residues" evidence="1">
    <location>
        <begin position="333"/>
        <end position="358"/>
    </location>
</feature>
<gene>
    <name evidence="3" type="ORF">CHH67_23350</name>
</gene>
<feature type="compositionally biased region" description="Polar residues" evidence="1">
    <location>
        <begin position="387"/>
        <end position="398"/>
    </location>
</feature>
<dbReference type="EMBL" id="NPBY01000083">
    <property type="protein sequence ID" value="PAD72052.1"/>
    <property type="molecule type" value="Genomic_DNA"/>
</dbReference>
<dbReference type="Gene3D" id="3.10.350.10">
    <property type="entry name" value="LysM domain"/>
    <property type="match status" value="1"/>
</dbReference>
<reference evidence="3 4" key="1">
    <citation type="submission" date="2017-07" db="EMBL/GenBank/DDBJ databases">
        <title>Isolation and whole genome analysis of endospore-forming bacteria from heroin.</title>
        <authorList>
            <person name="Kalinowski J."/>
            <person name="Ahrens B."/>
            <person name="Al-Dilaimi A."/>
            <person name="Winkler A."/>
            <person name="Wibberg D."/>
            <person name="Schleenbecker U."/>
            <person name="Ruckert C."/>
            <person name="Wolfel R."/>
            <person name="Grass G."/>
        </authorList>
    </citation>
    <scope>NUCLEOTIDE SEQUENCE [LARGE SCALE GENOMIC DNA]</scope>
    <source>
        <strain evidence="3 4">7537-G1</strain>
    </source>
</reference>
<proteinExistence type="predicted"/>
<dbReference type="RefSeq" id="WP_095267783.1">
    <property type="nucleotide sequence ID" value="NZ_NPBY01000083.1"/>
</dbReference>
<evidence type="ECO:0000259" key="2">
    <source>
        <dbReference type="PROSITE" id="PS51782"/>
    </source>
</evidence>
<feature type="compositionally biased region" description="Polar residues" evidence="1">
    <location>
        <begin position="158"/>
        <end position="170"/>
    </location>
</feature>
<feature type="region of interest" description="Disordered" evidence="1">
    <location>
        <begin position="158"/>
        <end position="178"/>
    </location>
</feature>
<comment type="caution">
    <text evidence="3">The sequence shown here is derived from an EMBL/GenBank/DDBJ whole genome shotgun (WGS) entry which is preliminary data.</text>
</comment>
<dbReference type="Pfam" id="PF20918">
    <property type="entry name" value="SPOCS_spoVID-N"/>
    <property type="match status" value="1"/>
</dbReference>
<dbReference type="OrthoDB" id="2966368at2"/>
<protein>
    <submittedName>
        <fullName evidence="3">Peptidoglycan-binding protein</fullName>
    </submittedName>
</protein>
<dbReference type="CDD" id="cd00118">
    <property type="entry name" value="LysM"/>
    <property type="match status" value="1"/>
</dbReference>